<name>A0A8J3QFE4_9ACTN</name>
<dbReference type="EMBL" id="BONY01000079">
    <property type="protein sequence ID" value="GIH09884.1"/>
    <property type="molecule type" value="Genomic_DNA"/>
</dbReference>
<evidence type="ECO:0000313" key="2">
    <source>
        <dbReference type="Proteomes" id="UP000612899"/>
    </source>
</evidence>
<gene>
    <name evidence="1" type="ORF">Rhe02_79510</name>
</gene>
<reference evidence="1" key="1">
    <citation type="submission" date="2021-01" db="EMBL/GenBank/DDBJ databases">
        <title>Whole genome shotgun sequence of Rhizocola hellebori NBRC 109834.</title>
        <authorList>
            <person name="Komaki H."/>
            <person name="Tamura T."/>
        </authorList>
    </citation>
    <scope>NUCLEOTIDE SEQUENCE</scope>
    <source>
        <strain evidence="1">NBRC 109834</strain>
    </source>
</reference>
<comment type="caution">
    <text evidence="1">The sequence shown here is derived from an EMBL/GenBank/DDBJ whole genome shotgun (WGS) entry which is preliminary data.</text>
</comment>
<evidence type="ECO:0000313" key="1">
    <source>
        <dbReference type="EMBL" id="GIH09884.1"/>
    </source>
</evidence>
<keyword evidence="2" id="KW-1185">Reference proteome</keyword>
<accession>A0A8J3QFE4</accession>
<organism evidence="1 2">
    <name type="scientific">Rhizocola hellebori</name>
    <dbReference type="NCBI Taxonomy" id="1392758"/>
    <lineage>
        <taxon>Bacteria</taxon>
        <taxon>Bacillati</taxon>
        <taxon>Actinomycetota</taxon>
        <taxon>Actinomycetes</taxon>
        <taxon>Micromonosporales</taxon>
        <taxon>Micromonosporaceae</taxon>
        <taxon>Rhizocola</taxon>
    </lineage>
</organism>
<dbReference type="AlphaFoldDB" id="A0A8J3QFE4"/>
<proteinExistence type="predicted"/>
<protein>
    <submittedName>
        <fullName evidence="1">Uncharacterized protein</fullName>
    </submittedName>
</protein>
<dbReference type="Proteomes" id="UP000612899">
    <property type="component" value="Unassembled WGS sequence"/>
</dbReference>
<sequence>MVREIAYENGQVRNDFEMASNAQSRFDVAGPRRQLEFLQSSHFSARGLEVPHIAQGRPTPQIERLAQCFGGQLRVVALKPSRAFSNKRLKLEYVKFLCANLYEVPGGGGDKKASLTSRSSVGFELLTQAGDVRLDHQRRRTRGSSFGP</sequence>